<dbReference type="InterPro" id="IPR051015">
    <property type="entry name" value="EvgA-like"/>
</dbReference>
<proteinExistence type="predicted"/>
<evidence type="ECO:0000313" key="6">
    <source>
        <dbReference type="EMBL" id="PPQ27331.1"/>
    </source>
</evidence>
<dbReference type="CDD" id="cd06170">
    <property type="entry name" value="LuxR_C_like"/>
    <property type="match status" value="1"/>
</dbReference>
<dbReference type="GO" id="GO:0006355">
    <property type="term" value="P:regulation of DNA-templated transcription"/>
    <property type="evidence" value="ECO:0007669"/>
    <property type="project" value="InterPro"/>
</dbReference>
<dbReference type="GO" id="GO:0003677">
    <property type="term" value="F:DNA binding"/>
    <property type="evidence" value="ECO:0007669"/>
    <property type="project" value="UniProtKB-KW"/>
</dbReference>
<name>A0A2S6MY96_RHOGL</name>
<dbReference type="SUPFAM" id="SSF52172">
    <property type="entry name" value="CheY-like"/>
    <property type="match status" value="1"/>
</dbReference>
<dbReference type="PROSITE" id="PS50043">
    <property type="entry name" value="HTH_LUXR_2"/>
    <property type="match status" value="1"/>
</dbReference>
<dbReference type="RefSeq" id="WP_104522061.1">
    <property type="nucleotide sequence ID" value="NZ_NHRY01000260.1"/>
</dbReference>
<keyword evidence="7" id="KW-1185">Reference proteome</keyword>
<evidence type="ECO:0000256" key="2">
    <source>
        <dbReference type="ARBA" id="ARBA00023125"/>
    </source>
</evidence>
<evidence type="ECO:0000313" key="7">
    <source>
        <dbReference type="Proteomes" id="UP000239724"/>
    </source>
</evidence>
<dbReference type="InterPro" id="IPR016032">
    <property type="entry name" value="Sig_transdc_resp-reg_C-effctor"/>
</dbReference>
<dbReference type="EMBL" id="NHRY01000260">
    <property type="protein sequence ID" value="PPQ27331.1"/>
    <property type="molecule type" value="Genomic_DNA"/>
</dbReference>
<dbReference type="Gene3D" id="1.10.10.10">
    <property type="entry name" value="Winged helix-like DNA-binding domain superfamily/Winged helix DNA-binding domain"/>
    <property type="match status" value="1"/>
</dbReference>
<evidence type="ECO:0000259" key="4">
    <source>
        <dbReference type="PROSITE" id="PS50043"/>
    </source>
</evidence>
<dbReference type="AlphaFoldDB" id="A0A2S6MY96"/>
<accession>A0A2S6MY96</accession>
<evidence type="ECO:0000256" key="3">
    <source>
        <dbReference type="PROSITE-ProRule" id="PRU00169"/>
    </source>
</evidence>
<evidence type="ECO:0000256" key="1">
    <source>
        <dbReference type="ARBA" id="ARBA00022553"/>
    </source>
</evidence>
<organism evidence="6 7">
    <name type="scientific">Rhodopila globiformis</name>
    <name type="common">Rhodopseudomonas globiformis</name>
    <dbReference type="NCBI Taxonomy" id="1071"/>
    <lineage>
        <taxon>Bacteria</taxon>
        <taxon>Pseudomonadati</taxon>
        <taxon>Pseudomonadota</taxon>
        <taxon>Alphaproteobacteria</taxon>
        <taxon>Acetobacterales</taxon>
        <taxon>Acetobacteraceae</taxon>
        <taxon>Rhodopila</taxon>
    </lineage>
</organism>
<dbReference type="Pfam" id="PF00072">
    <property type="entry name" value="Response_reg"/>
    <property type="match status" value="1"/>
</dbReference>
<dbReference type="GO" id="GO:0000160">
    <property type="term" value="P:phosphorelay signal transduction system"/>
    <property type="evidence" value="ECO:0007669"/>
    <property type="project" value="InterPro"/>
</dbReference>
<dbReference type="PROSITE" id="PS00622">
    <property type="entry name" value="HTH_LUXR_1"/>
    <property type="match status" value="1"/>
</dbReference>
<evidence type="ECO:0000259" key="5">
    <source>
        <dbReference type="PROSITE" id="PS50110"/>
    </source>
</evidence>
<protein>
    <recommendedName>
        <fullName evidence="8">DNA-binding response regulator</fullName>
    </recommendedName>
</protein>
<dbReference type="InterPro" id="IPR001789">
    <property type="entry name" value="Sig_transdc_resp-reg_receiver"/>
</dbReference>
<dbReference type="SMART" id="SM00421">
    <property type="entry name" value="HTH_LUXR"/>
    <property type="match status" value="1"/>
</dbReference>
<gene>
    <name evidence="6" type="ORF">CCS01_27680</name>
</gene>
<dbReference type="Proteomes" id="UP000239724">
    <property type="component" value="Unassembled WGS sequence"/>
</dbReference>
<dbReference type="CDD" id="cd17535">
    <property type="entry name" value="REC_NarL-like"/>
    <property type="match status" value="1"/>
</dbReference>
<evidence type="ECO:0008006" key="8">
    <source>
        <dbReference type="Google" id="ProtNLM"/>
    </source>
</evidence>
<keyword evidence="2" id="KW-0238">DNA-binding</keyword>
<reference evidence="6 7" key="1">
    <citation type="journal article" date="2018" name="Arch. Microbiol.">
        <title>New insights into the metabolic potential of the phototrophic purple bacterium Rhodopila globiformis DSM 161(T) from its draft genome sequence and evidence for a vanadium-dependent nitrogenase.</title>
        <authorList>
            <person name="Imhoff J.F."/>
            <person name="Rahn T."/>
            <person name="Kunzel S."/>
            <person name="Neulinger S.C."/>
        </authorList>
    </citation>
    <scope>NUCLEOTIDE SEQUENCE [LARGE SCALE GENOMIC DNA]</scope>
    <source>
        <strain evidence="6 7">DSM 161</strain>
    </source>
</reference>
<dbReference type="PROSITE" id="PS50110">
    <property type="entry name" value="RESPONSE_REGULATORY"/>
    <property type="match status" value="1"/>
</dbReference>
<dbReference type="SMART" id="SM00448">
    <property type="entry name" value="REC"/>
    <property type="match status" value="1"/>
</dbReference>
<dbReference type="InterPro" id="IPR058245">
    <property type="entry name" value="NreC/VraR/RcsB-like_REC"/>
</dbReference>
<feature type="modified residue" description="4-aspartylphosphate" evidence="3">
    <location>
        <position position="59"/>
    </location>
</feature>
<dbReference type="InterPro" id="IPR036388">
    <property type="entry name" value="WH-like_DNA-bd_sf"/>
</dbReference>
<dbReference type="PANTHER" id="PTHR45566:SF1">
    <property type="entry name" value="HTH-TYPE TRANSCRIPTIONAL REGULATOR YHJB-RELATED"/>
    <property type="match status" value="1"/>
</dbReference>
<keyword evidence="1 3" id="KW-0597">Phosphoprotein</keyword>
<dbReference type="PRINTS" id="PR00038">
    <property type="entry name" value="HTHLUXR"/>
</dbReference>
<dbReference type="PANTHER" id="PTHR45566">
    <property type="entry name" value="HTH-TYPE TRANSCRIPTIONAL REGULATOR YHJB-RELATED"/>
    <property type="match status" value="1"/>
</dbReference>
<dbReference type="InterPro" id="IPR011006">
    <property type="entry name" value="CheY-like_superfamily"/>
</dbReference>
<dbReference type="Pfam" id="PF00196">
    <property type="entry name" value="GerE"/>
    <property type="match status" value="1"/>
</dbReference>
<dbReference type="SUPFAM" id="SSF46894">
    <property type="entry name" value="C-terminal effector domain of the bipartite response regulators"/>
    <property type="match status" value="1"/>
</dbReference>
<sequence>MQKVLVAEDHPLFREAIREVVERLFAARGWALTCLEACATTELFEAVARDDDLDLILLDLFMPGSNGLADLVALRDKVPATPIVVISSLEDLSVVRRALACGAAGYIAKSTSKDAMMQALQVVLDGGIYTPFQGIEPAASAAAADEPLTPRQIAVLVLLAKGCSNKQIARDLDISDVTVKAHMTAILRKLGVATRAQAIVAFQRSGAMPPELQAADHSSVGGLTR</sequence>
<dbReference type="OrthoDB" id="9805444at2"/>
<feature type="domain" description="Response regulatory" evidence="5">
    <location>
        <begin position="3"/>
        <end position="124"/>
    </location>
</feature>
<comment type="caution">
    <text evidence="6">The sequence shown here is derived from an EMBL/GenBank/DDBJ whole genome shotgun (WGS) entry which is preliminary data.</text>
</comment>
<dbReference type="InterPro" id="IPR000792">
    <property type="entry name" value="Tscrpt_reg_LuxR_C"/>
</dbReference>
<feature type="domain" description="HTH luxR-type" evidence="4">
    <location>
        <begin position="141"/>
        <end position="206"/>
    </location>
</feature>
<dbReference type="Gene3D" id="3.40.50.2300">
    <property type="match status" value="1"/>
</dbReference>